<dbReference type="CDD" id="cd00732">
    <property type="entry name" value="CheW"/>
    <property type="match status" value="1"/>
</dbReference>
<protein>
    <submittedName>
        <fullName evidence="2">Purine-binding chemotaxis protein CheW</fullName>
    </submittedName>
</protein>
<dbReference type="GO" id="GO:0006935">
    <property type="term" value="P:chemotaxis"/>
    <property type="evidence" value="ECO:0007669"/>
    <property type="project" value="InterPro"/>
</dbReference>
<dbReference type="InterPro" id="IPR036061">
    <property type="entry name" value="CheW-like_dom_sf"/>
</dbReference>
<dbReference type="Proteomes" id="UP000579281">
    <property type="component" value="Unassembled WGS sequence"/>
</dbReference>
<name>A0A841L282_9FIRM</name>
<dbReference type="RefSeq" id="WP_184311034.1">
    <property type="nucleotide sequence ID" value="NZ_JACHEN010000015.1"/>
</dbReference>
<sequence>MDNKVVGTENQYVLFKLDDEFYGIDILQVETIERVMDITRVPHALDYVQGVINLRGEVVPVVNLRKRFCLPEMPFNDESRIIIVSVEEIVVGILVDSSSEVLQLNSDEIDDAANITNNTGNEFIKGIGKHEERIIILLDLKKVLDIREATDDAE</sequence>
<reference evidence="2 3" key="1">
    <citation type="submission" date="2020-08" db="EMBL/GenBank/DDBJ databases">
        <title>Genomic Encyclopedia of Type Strains, Phase IV (KMG-IV): sequencing the most valuable type-strain genomes for metagenomic binning, comparative biology and taxonomic classification.</title>
        <authorList>
            <person name="Goeker M."/>
        </authorList>
    </citation>
    <scope>NUCLEOTIDE SEQUENCE [LARGE SCALE GENOMIC DNA]</scope>
    <source>
        <strain evidence="2 3">DSM 103526</strain>
    </source>
</reference>
<evidence type="ECO:0000259" key="1">
    <source>
        <dbReference type="PROSITE" id="PS50851"/>
    </source>
</evidence>
<dbReference type="PANTHER" id="PTHR22617">
    <property type="entry name" value="CHEMOTAXIS SENSOR HISTIDINE KINASE-RELATED"/>
    <property type="match status" value="1"/>
</dbReference>
<dbReference type="GO" id="GO:0005829">
    <property type="term" value="C:cytosol"/>
    <property type="evidence" value="ECO:0007669"/>
    <property type="project" value="TreeGrafter"/>
</dbReference>
<dbReference type="PROSITE" id="PS50851">
    <property type="entry name" value="CHEW"/>
    <property type="match status" value="1"/>
</dbReference>
<dbReference type="PANTHER" id="PTHR22617:SF23">
    <property type="entry name" value="CHEMOTAXIS PROTEIN CHEW"/>
    <property type="match status" value="1"/>
</dbReference>
<dbReference type="EMBL" id="JACHEN010000015">
    <property type="protein sequence ID" value="MBB6216499.1"/>
    <property type="molecule type" value="Genomic_DNA"/>
</dbReference>
<dbReference type="Pfam" id="PF01584">
    <property type="entry name" value="CheW"/>
    <property type="match status" value="1"/>
</dbReference>
<feature type="domain" description="CheW-like" evidence="1">
    <location>
        <begin position="9"/>
        <end position="149"/>
    </location>
</feature>
<evidence type="ECO:0000313" key="2">
    <source>
        <dbReference type="EMBL" id="MBB6216499.1"/>
    </source>
</evidence>
<dbReference type="InterPro" id="IPR039315">
    <property type="entry name" value="CheW"/>
</dbReference>
<evidence type="ECO:0000313" key="3">
    <source>
        <dbReference type="Proteomes" id="UP000579281"/>
    </source>
</evidence>
<organism evidence="2 3">
    <name type="scientific">Anaerosolibacter carboniphilus</name>
    <dbReference type="NCBI Taxonomy" id="1417629"/>
    <lineage>
        <taxon>Bacteria</taxon>
        <taxon>Bacillati</taxon>
        <taxon>Bacillota</taxon>
        <taxon>Clostridia</taxon>
        <taxon>Peptostreptococcales</taxon>
        <taxon>Thermotaleaceae</taxon>
        <taxon>Anaerosolibacter</taxon>
    </lineage>
</organism>
<keyword evidence="3" id="KW-1185">Reference proteome</keyword>
<dbReference type="GO" id="GO:0007165">
    <property type="term" value="P:signal transduction"/>
    <property type="evidence" value="ECO:0007669"/>
    <property type="project" value="InterPro"/>
</dbReference>
<dbReference type="Gene3D" id="2.30.30.40">
    <property type="entry name" value="SH3 Domains"/>
    <property type="match status" value="1"/>
</dbReference>
<dbReference type="AlphaFoldDB" id="A0A841L282"/>
<comment type="caution">
    <text evidence="2">The sequence shown here is derived from an EMBL/GenBank/DDBJ whole genome shotgun (WGS) entry which is preliminary data.</text>
</comment>
<gene>
    <name evidence="2" type="ORF">HNQ80_002601</name>
</gene>
<dbReference type="SUPFAM" id="SSF50341">
    <property type="entry name" value="CheW-like"/>
    <property type="match status" value="1"/>
</dbReference>
<proteinExistence type="predicted"/>
<accession>A0A841L282</accession>
<dbReference type="SMART" id="SM00260">
    <property type="entry name" value="CheW"/>
    <property type="match status" value="1"/>
</dbReference>
<dbReference type="Gene3D" id="2.40.50.180">
    <property type="entry name" value="CheA-289, Domain 4"/>
    <property type="match status" value="1"/>
</dbReference>
<dbReference type="InterPro" id="IPR002545">
    <property type="entry name" value="CheW-lke_dom"/>
</dbReference>